<protein>
    <submittedName>
        <fullName evidence="4">WecB/TagA/CpsF family glycosyltransferase</fullName>
    </submittedName>
</protein>
<dbReference type="InterPro" id="IPR058548">
    <property type="entry name" value="MlaB-like_STAS"/>
</dbReference>
<evidence type="ECO:0000256" key="2">
    <source>
        <dbReference type="ARBA" id="ARBA00022679"/>
    </source>
</evidence>
<name>A0ABX6MM97_9BURK</name>
<evidence type="ECO:0000259" key="3">
    <source>
        <dbReference type="PROSITE" id="PS50801"/>
    </source>
</evidence>
<accession>A0ABX6MM97</accession>
<dbReference type="Pfam" id="PF13466">
    <property type="entry name" value="STAS_2"/>
    <property type="match status" value="1"/>
</dbReference>
<dbReference type="Proteomes" id="UP000503117">
    <property type="component" value="Chromosome"/>
</dbReference>
<dbReference type="PANTHER" id="PTHR34136:SF1">
    <property type="entry name" value="UDP-N-ACETYL-D-MANNOSAMINURONIC ACID TRANSFERASE"/>
    <property type="match status" value="1"/>
</dbReference>
<dbReference type="NCBIfam" id="TIGR00696">
    <property type="entry name" value="wecG_tagA_cpsF"/>
    <property type="match status" value="1"/>
</dbReference>
<dbReference type="PANTHER" id="PTHR34136">
    <property type="match status" value="1"/>
</dbReference>
<keyword evidence="5" id="KW-1185">Reference proteome</keyword>
<dbReference type="CDD" id="cd06533">
    <property type="entry name" value="Glyco_transf_WecG_TagA"/>
    <property type="match status" value="1"/>
</dbReference>
<keyword evidence="2" id="KW-0808">Transferase</keyword>
<sequence length="357" mass="38165">MPFDAVTTAEAEQLALDAAAARRRCFFSTPNLNFLIAALSDTPFRLSVLRSDLSLADGMPIIWMARALGIPLTERVAGSTVFEGLRAQRRAPLRVYLFGGPDGVAARAAEVINAEHGAMVCVGSSSPGFGSIAQMSSPAQLAAINDSGADFLLVALGAQRGQAWIEHNLAALQVPVVSHLGAVINFVAGNIKRAPPRWGALGLEWLWRIKEEPTLWRRYYRDGLALLRLAGGKVLPGLLAQRRARARIAQAPAPQLTVHRQGAQATLVLAGEWHAAQLAPLRAALAESTATPSDIVLELDQVSGLDSATLGLLLLLFGHQSRLQRGFRIASLSDAARRDLDLACVNYLLQPLSTSPS</sequence>
<dbReference type="InterPro" id="IPR036513">
    <property type="entry name" value="STAS_dom_sf"/>
</dbReference>
<gene>
    <name evidence="4" type="ORF">HH213_19505</name>
</gene>
<dbReference type="SUPFAM" id="SSF52091">
    <property type="entry name" value="SpoIIaa-like"/>
    <property type="match status" value="1"/>
</dbReference>
<reference evidence="4 5" key="1">
    <citation type="submission" date="2020-04" db="EMBL/GenBank/DDBJ databases">
        <title>Genome sequencing of novel species.</title>
        <authorList>
            <person name="Heo J."/>
            <person name="Kim S.-J."/>
            <person name="Kim J.-S."/>
            <person name="Hong S.-B."/>
            <person name="Kwon S.-W."/>
        </authorList>
    </citation>
    <scope>NUCLEOTIDE SEQUENCE [LARGE SCALE GENOMIC DNA]</scope>
    <source>
        <strain evidence="4 5">AF9R3</strain>
    </source>
</reference>
<dbReference type="PROSITE" id="PS50801">
    <property type="entry name" value="STAS"/>
    <property type="match status" value="1"/>
</dbReference>
<dbReference type="InterPro" id="IPR004629">
    <property type="entry name" value="WecG_TagA_CpsF"/>
</dbReference>
<evidence type="ECO:0000313" key="4">
    <source>
        <dbReference type="EMBL" id="QJD94202.1"/>
    </source>
</evidence>
<keyword evidence="1" id="KW-0328">Glycosyltransferase</keyword>
<dbReference type="Gene3D" id="3.30.750.24">
    <property type="entry name" value="STAS domain"/>
    <property type="match status" value="1"/>
</dbReference>
<dbReference type="EMBL" id="CP051684">
    <property type="protein sequence ID" value="QJD94202.1"/>
    <property type="molecule type" value="Genomic_DNA"/>
</dbReference>
<evidence type="ECO:0000256" key="1">
    <source>
        <dbReference type="ARBA" id="ARBA00022676"/>
    </source>
</evidence>
<dbReference type="Pfam" id="PF03808">
    <property type="entry name" value="Glyco_tran_WecG"/>
    <property type="match status" value="1"/>
</dbReference>
<evidence type="ECO:0000313" key="5">
    <source>
        <dbReference type="Proteomes" id="UP000503117"/>
    </source>
</evidence>
<feature type="domain" description="STAS" evidence="3">
    <location>
        <begin position="267"/>
        <end position="357"/>
    </location>
</feature>
<dbReference type="InterPro" id="IPR002645">
    <property type="entry name" value="STAS_dom"/>
</dbReference>
<proteinExistence type="predicted"/>
<organism evidence="4 5">
    <name type="scientific">Duganella dendranthematis</name>
    <dbReference type="NCBI Taxonomy" id="2728021"/>
    <lineage>
        <taxon>Bacteria</taxon>
        <taxon>Pseudomonadati</taxon>
        <taxon>Pseudomonadota</taxon>
        <taxon>Betaproteobacteria</taxon>
        <taxon>Burkholderiales</taxon>
        <taxon>Oxalobacteraceae</taxon>
        <taxon>Telluria group</taxon>
        <taxon>Duganella</taxon>
    </lineage>
</organism>